<dbReference type="RefSeq" id="WP_151136703.1">
    <property type="nucleotide sequence ID" value="NZ_CP043311.1"/>
</dbReference>
<reference evidence="2 3" key="1">
    <citation type="submission" date="2019-08" db="EMBL/GenBank/DDBJ databases">
        <title>Whole-genome Sequencing of e-waste polymer degrading bacterium Pseudomonas sp. strain PE08.</title>
        <authorList>
            <person name="Kirdat K."/>
            <person name="Debbarma P."/>
            <person name="Narawade N."/>
            <person name="Suyal D."/>
            <person name="Thorat V."/>
            <person name="Shouche Y."/>
            <person name="Goel R."/>
            <person name="Yadav A."/>
        </authorList>
    </citation>
    <scope>NUCLEOTIDE SEQUENCE [LARGE SCALE GENOMIC DNA]</scope>
    <source>
        <strain evidence="2 3">PE08</strain>
    </source>
</reference>
<evidence type="ECO:0000313" key="3">
    <source>
        <dbReference type="Proteomes" id="UP000327179"/>
    </source>
</evidence>
<protein>
    <submittedName>
        <fullName evidence="2">Alpha/beta hydrolase</fullName>
    </submittedName>
</protein>
<dbReference type="Gene3D" id="3.40.50.1820">
    <property type="entry name" value="alpha/beta hydrolase"/>
    <property type="match status" value="1"/>
</dbReference>
<name>A0A5J6QQD2_9GAMM</name>
<keyword evidence="3" id="KW-1185">Reference proteome</keyword>
<dbReference type="PRINTS" id="PR00412">
    <property type="entry name" value="EPOXHYDRLASE"/>
</dbReference>
<dbReference type="Pfam" id="PF00561">
    <property type="entry name" value="Abhydrolase_1"/>
    <property type="match status" value="1"/>
</dbReference>
<proteinExistence type="predicted"/>
<accession>A0A5J6QQD2</accession>
<dbReference type="SUPFAM" id="SSF53474">
    <property type="entry name" value="alpha/beta-Hydrolases"/>
    <property type="match status" value="1"/>
</dbReference>
<dbReference type="KEGG" id="plal:FXN65_22850"/>
<organism evidence="2 3">
    <name type="scientific">Metapseudomonas lalkuanensis</name>
    <dbReference type="NCBI Taxonomy" id="2604832"/>
    <lineage>
        <taxon>Bacteria</taxon>
        <taxon>Pseudomonadati</taxon>
        <taxon>Pseudomonadota</taxon>
        <taxon>Gammaproteobacteria</taxon>
        <taxon>Pseudomonadales</taxon>
        <taxon>Pseudomonadaceae</taxon>
        <taxon>Metapseudomonas</taxon>
    </lineage>
</organism>
<dbReference type="InterPro" id="IPR000073">
    <property type="entry name" value="AB_hydrolase_1"/>
</dbReference>
<gene>
    <name evidence="2" type="ORF">FXN65_22850</name>
</gene>
<dbReference type="PANTHER" id="PTHR43798:SF33">
    <property type="entry name" value="HYDROLASE, PUTATIVE (AFU_ORTHOLOGUE AFUA_2G14860)-RELATED"/>
    <property type="match status" value="1"/>
</dbReference>
<feature type="domain" description="AB hydrolase-1" evidence="1">
    <location>
        <begin position="36"/>
        <end position="277"/>
    </location>
</feature>
<dbReference type="PANTHER" id="PTHR43798">
    <property type="entry name" value="MONOACYLGLYCEROL LIPASE"/>
    <property type="match status" value="1"/>
</dbReference>
<dbReference type="InterPro" id="IPR000639">
    <property type="entry name" value="Epox_hydrolase-like"/>
</dbReference>
<dbReference type="InterPro" id="IPR029058">
    <property type="entry name" value="AB_hydrolase_fold"/>
</dbReference>
<dbReference type="GO" id="GO:0047372">
    <property type="term" value="F:monoacylglycerol lipase activity"/>
    <property type="evidence" value="ECO:0007669"/>
    <property type="project" value="TreeGrafter"/>
</dbReference>
<dbReference type="GO" id="GO:0016020">
    <property type="term" value="C:membrane"/>
    <property type="evidence" value="ECO:0007669"/>
    <property type="project" value="TreeGrafter"/>
</dbReference>
<sequence>MTALAGIPLGDWRAQAGDMDFRGLRIRYWTAGEGEPLLLIHGFPTASWDWHYLWQPLARRFRVIACDMLGFGYSAKPRGHDYRLLEQADLKQALLAHLGVEGAVHVLAHDYGDSVAQELLARHHEGRFKLASCVFLNGGLFPETHRPVLLQKLLLSPLGGLVGRLFSRRKLAASFAQVFGPDTQPSDSELDDFWQLIAERDGPAVMHRLIHYIPERREQRDRWVAAMQRGGVPLRVIDGAVDPISGAHMVARYRELIPDADAVLLEGIGHYPQTEAPEQVLEHYLAFQDRL</sequence>
<dbReference type="Proteomes" id="UP000327179">
    <property type="component" value="Chromosome"/>
</dbReference>
<dbReference type="GO" id="GO:0046464">
    <property type="term" value="P:acylglycerol catabolic process"/>
    <property type="evidence" value="ECO:0007669"/>
    <property type="project" value="TreeGrafter"/>
</dbReference>
<dbReference type="InterPro" id="IPR050266">
    <property type="entry name" value="AB_hydrolase_sf"/>
</dbReference>
<evidence type="ECO:0000313" key="2">
    <source>
        <dbReference type="EMBL" id="QEY64770.1"/>
    </source>
</evidence>
<dbReference type="AlphaFoldDB" id="A0A5J6QQD2"/>
<dbReference type="EMBL" id="CP043311">
    <property type="protein sequence ID" value="QEY64770.1"/>
    <property type="molecule type" value="Genomic_DNA"/>
</dbReference>
<evidence type="ECO:0000259" key="1">
    <source>
        <dbReference type="Pfam" id="PF00561"/>
    </source>
</evidence>
<keyword evidence="2" id="KW-0378">Hydrolase</keyword>